<name>A0ACC6V2G4_9CREN</name>
<dbReference type="Proteomes" id="UP000033636">
    <property type="component" value="Unassembled WGS sequence"/>
</dbReference>
<proteinExistence type="predicted"/>
<dbReference type="EMBL" id="JZWT02000024">
    <property type="protein sequence ID" value="MFB6491205.1"/>
    <property type="molecule type" value="Genomic_DNA"/>
</dbReference>
<accession>A0ACC6V2G4</accession>
<sequence length="200" mass="20658">MAKASEEIRRIVEGAECSTLEEVAEAAAKRLGISKAEAAYEVVAMWKRGELELESPGEGAAAYLLGGGGLWYWGLLAVTALAALSTLASGGPLIYARYALGALLTFFLPGYALVEALYPRGDELGPLERLALSIGLSLALTALIGLALNYSPWGVRQTPVVASVSGATAALLTIAAARKAVSAGAARRCGGGASRRPRRV</sequence>
<protein>
    <submittedName>
        <fullName evidence="1">DUF1616 domain-containing protein</fullName>
    </submittedName>
</protein>
<evidence type="ECO:0000313" key="2">
    <source>
        <dbReference type="Proteomes" id="UP000033636"/>
    </source>
</evidence>
<evidence type="ECO:0000313" key="1">
    <source>
        <dbReference type="EMBL" id="MFB6491205.1"/>
    </source>
</evidence>
<organism evidence="1 2">
    <name type="scientific">Thermoproteus sp. AZ2</name>
    <dbReference type="NCBI Taxonomy" id="1609232"/>
    <lineage>
        <taxon>Archaea</taxon>
        <taxon>Thermoproteota</taxon>
        <taxon>Thermoprotei</taxon>
        <taxon>Thermoproteales</taxon>
        <taxon>Thermoproteaceae</taxon>
        <taxon>Thermoproteus</taxon>
    </lineage>
</organism>
<gene>
    <name evidence="1" type="ORF">TU35_008240</name>
</gene>
<reference evidence="1" key="1">
    <citation type="submission" date="2024-07" db="EMBL/GenBank/DDBJ databases">
        <title>Metagenome and Metagenome-Assembled Genomes of Archaea from a hot spring from the geothermal field of Los Azufres, Mexico.</title>
        <authorList>
            <person name="Marin-Paredes R."/>
            <person name="Martinez-Romero E."/>
            <person name="Servin-Garciduenas L.E."/>
        </authorList>
    </citation>
    <scope>NUCLEOTIDE SEQUENCE</scope>
</reference>
<comment type="caution">
    <text evidence="1">The sequence shown here is derived from an EMBL/GenBank/DDBJ whole genome shotgun (WGS) entry which is preliminary data.</text>
</comment>